<dbReference type="PANTHER" id="PTHR43823">
    <property type="entry name" value="SPORULATION PROTEIN YKVU"/>
    <property type="match status" value="1"/>
</dbReference>
<feature type="transmembrane region" description="Helical" evidence="7">
    <location>
        <begin position="337"/>
        <end position="366"/>
    </location>
</feature>
<dbReference type="Proteomes" id="UP000006810">
    <property type="component" value="Chromosome"/>
</dbReference>
<feature type="transmembrane region" description="Helical" evidence="7">
    <location>
        <begin position="131"/>
        <end position="150"/>
    </location>
</feature>
<evidence type="ECO:0000256" key="7">
    <source>
        <dbReference type="SAM" id="Phobius"/>
    </source>
</evidence>
<evidence type="ECO:0000256" key="4">
    <source>
        <dbReference type="ARBA" id="ARBA00022989"/>
    </source>
</evidence>
<dbReference type="HOGENOM" id="CLU_030945_0_0_14"/>
<reference evidence="8 9" key="1">
    <citation type="journal article" date="2009" name="Curr. Microbiol.">
        <title>Molecular cloning and expression of a novel cholinephosphotransferase involved in glycoglycerophospholipid biosynthesis of Mycoplasma fermentans.</title>
        <authorList>
            <person name="Ishida N."/>
            <person name="Irikura D."/>
            <person name="Matsuda K."/>
            <person name="Sato S."/>
            <person name="Asano K."/>
        </authorList>
    </citation>
    <scope>NUCLEOTIDE SEQUENCE [LARGE SCALE GENOMIC DNA]</scope>
    <source>
        <strain evidence="9">ATCC 19989 / NBRC 14854 / NCTC 10117 / PG18</strain>
    </source>
</reference>
<keyword evidence="9" id="KW-1185">Reference proteome</keyword>
<evidence type="ECO:0000256" key="3">
    <source>
        <dbReference type="ARBA" id="ARBA00022692"/>
    </source>
</evidence>
<keyword evidence="3 7" id="KW-0812">Transmembrane</keyword>
<keyword evidence="2" id="KW-1003">Cell membrane</keyword>
<feature type="transmembrane region" description="Helical" evidence="7">
    <location>
        <begin position="235"/>
        <end position="255"/>
    </location>
</feature>
<dbReference type="AlphaFoldDB" id="C4XE70"/>
<dbReference type="GO" id="GO:0005886">
    <property type="term" value="C:plasma membrane"/>
    <property type="evidence" value="ECO:0007669"/>
    <property type="project" value="UniProtKB-SubCell"/>
</dbReference>
<organism evidence="8 9">
    <name type="scientific">Mycoplasmopsis fermentans (strain ATCC 19989 / NBRC 14854 / NCTC 10117 / PG18)</name>
    <name type="common">Mycoplasma fermentans</name>
    <dbReference type="NCBI Taxonomy" id="496833"/>
    <lineage>
        <taxon>Bacteria</taxon>
        <taxon>Bacillati</taxon>
        <taxon>Mycoplasmatota</taxon>
        <taxon>Mycoplasmoidales</taxon>
        <taxon>Metamycoplasmataceae</taxon>
        <taxon>Mycoplasmopsis</taxon>
    </lineage>
</organism>
<feature type="transmembrane region" description="Helical" evidence="7">
    <location>
        <begin position="170"/>
        <end position="192"/>
    </location>
</feature>
<sequence length="612" mass="69427">MIFPLWIFIFHIKEVEMSKITKQERAEKLFANTPIKKAIWIVAIPSLLSSLMFGLYTFIDQVFLQKFVPDNRNIWSEMIQFLPDTLNSLTSNELKQKYLDIINNSSYKDLNLGKIDANGVVSMTTAAIQPLIIFSNSIVFLVPVGASIYYTKCISKKLEKSGRDLWATMFWMTVALSFLATLMSFIFIWSGLVDAFAGKTNIRNLTLMTKEDNETLQAFYDASRHLSVHWAKQYVYIYASGTILQGLSMLLSYFIRAEGYNAYVMGWVIGANIVNVVLDWVFIVPCKMGVLGGVVATIIGWSINLTAYLAYVVINSKRNKTWLSLGHLFKFKFNKKLLLPTFALGFSGFIRSFGVAISFAVMNIFLTKTPFAEPLSFQYYWSKGMPIVSLFLVSIFGINDGARSLMSYNYTRRNFKRCKEVYLWTMLSAVIYSILAYSFVAATADNLWLIALNVQPDRAAGTTLFIRIVTLRVIALSLSISSLLVFQGTNDIGKSIMASIMENFITFAVIMPSMFGIAIGIFNKFGSKYIANWIMVAAFIANALVASIILLIWSYIYVSKVIPKIDQAKLTWSRKLEHKFFAEAAKLEEEYKKQLEQEDDSNKDQPVLQMQN</sequence>
<feature type="transmembrane region" description="Helical" evidence="7">
    <location>
        <begin position="289"/>
        <end position="314"/>
    </location>
</feature>
<dbReference type="PANTHER" id="PTHR43823:SF3">
    <property type="entry name" value="MULTIDRUG EXPORT PROTEIN MEPA"/>
    <property type="match status" value="1"/>
</dbReference>
<feature type="transmembrane region" description="Helical" evidence="7">
    <location>
        <begin position="378"/>
        <end position="400"/>
    </location>
</feature>
<protein>
    <submittedName>
        <fullName evidence="8">Uncharacterized protein</fullName>
    </submittedName>
</protein>
<feature type="transmembrane region" description="Helical" evidence="7">
    <location>
        <begin position="421"/>
        <end position="444"/>
    </location>
</feature>
<evidence type="ECO:0000313" key="8">
    <source>
        <dbReference type="EMBL" id="BAH69442.1"/>
    </source>
</evidence>
<feature type="transmembrane region" description="Helical" evidence="7">
    <location>
        <begin position="534"/>
        <end position="558"/>
    </location>
</feature>
<feature type="region of interest" description="Disordered" evidence="6">
    <location>
        <begin position="593"/>
        <end position="612"/>
    </location>
</feature>
<comment type="subcellular location">
    <subcellularLocation>
        <location evidence="1">Cell membrane</location>
        <topology evidence="1">Multi-pass membrane protein</topology>
    </subcellularLocation>
</comment>
<dbReference type="KEGG" id="mfp:MBIO_0177"/>
<keyword evidence="5 7" id="KW-0472">Membrane</keyword>
<keyword evidence="4 7" id="KW-1133">Transmembrane helix</keyword>
<dbReference type="eggNOG" id="COG0534">
    <property type="taxonomic scope" value="Bacteria"/>
</dbReference>
<gene>
    <name evidence="8" type="ordered locus">MBIO_0177</name>
</gene>
<evidence type="ECO:0000313" key="9">
    <source>
        <dbReference type="Proteomes" id="UP000006810"/>
    </source>
</evidence>
<feature type="transmembrane region" description="Helical" evidence="7">
    <location>
        <begin position="38"/>
        <end position="59"/>
    </location>
</feature>
<feature type="transmembrane region" description="Helical" evidence="7">
    <location>
        <begin position="498"/>
        <end position="522"/>
    </location>
</feature>
<dbReference type="EMBL" id="AP009608">
    <property type="protein sequence ID" value="BAH69442.1"/>
    <property type="molecule type" value="Genomic_DNA"/>
</dbReference>
<evidence type="ECO:0000256" key="1">
    <source>
        <dbReference type="ARBA" id="ARBA00004651"/>
    </source>
</evidence>
<dbReference type="PATRIC" id="fig|496833.3.peg.599"/>
<evidence type="ECO:0000256" key="6">
    <source>
        <dbReference type="SAM" id="MobiDB-lite"/>
    </source>
</evidence>
<evidence type="ECO:0000256" key="5">
    <source>
        <dbReference type="ARBA" id="ARBA00023136"/>
    </source>
</evidence>
<evidence type="ECO:0000256" key="2">
    <source>
        <dbReference type="ARBA" id="ARBA00022475"/>
    </source>
</evidence>
<dbReference type="InterPro" id="IPR051327">
    <property type="entry name" value="MATE_MepA_subfamily"/>
</dbReference>
<accession>C4XE70</accession>
<feature type="compositionally biased region" description="Basic and acidic residues" evidence="6">
    <location>
        <begin position="593"/>
        <end position="603"/>
    </location>
</feature>
<feature type="transmembrane region" description="Helical" evidence="7">
    <location>
        <begin position="262"/>
        <end position="283"/>
    </location>
</feature>
<proteinExistence type="predicted"/>
<feature type="transmembrane region" description="Helical" evidence="7">
    <location>
        <begin position="464"/>
        <end position="486"/>
    </location>
</feature>
<name>C4XE70_MYCFP</name>